<evidence type="ECO:0000313" key="1">
    <source>
        <dbReference type="EMBL" id="KAK7057688.1"/>
    </source>
</evidence>
<evidence type="ECO:0000313" key="2">
    <source>
        <dbReference type="Proteomes" id="UP001362999"/>
    </source>
</evidence>
<keyword evidence="2" id="KW-1185">Reference proteome</keyword>
<dbReference type="Proteomes" id="UP001362999">
    <property type="component" value="Unassembled WGS sequence"/>
</dbReference>
<dbReference type="AlphaFoldDB" id="A0AAW0DZR8"/>
<accession>A0AAW0DZR8</accession>
<dbReference type="InterPro" id="IPR032675">
    <property type="entry name" value="LRR_dom_sf"/>
</dbReference>
<evidence type="ECO:0008006" key="3">
    <source>
        <dbReference type="Google" id="ProtNLM"/>
    </source>
</evidence>
<organism evidence="1 2">
    <name type="scientific">Favolaschia claudopus</name>
    <dbReference type="NCBI Taxonomy" id="2862362"/>
    <lineage>
        <taxon>Eukaryota</taxon>
        <taxon>Fungi</taxon>
        <taxon>Dikarya</taxon>
        <taxon>Basidiomycota</taxon>
        <taxon>Agaricomycotina</taxon>
        <taxon>Agaricomycetes</taxon>
        <taxon>Agaricomycetidae</taxon>
        <taxon>Agaricales</taxon>
        <taxon>Marasmiineae</taxon>
        <taxon>Mycenaceae</taxon>
        <taxon>Favolaschia</taxon>
    </lineage>
</organism>
<protein>
    <recommendedName>
        <fullName evidence="3">F-box domain-containing protein</fullName>
    </recommendedName>
</protein>
<dbReference type="EMBL" id="JAWWNJ010000004">
    <property type="protein sequence ID" value="KAK7057688.1"/>
    <property type="molecule type" value="Genomic_DNA"/>
</dbReference>
<gene>
    <name evidence="1" type="ORF">R3P38DRAFT_2842496</name>
</gene>
<proteinExistence type="predicted"/>
<dbReference type="SUPFAM" id="SSF52047">
    <property type="entry name" value="RNI-like"/>
    <property type="match status" value="1"/>
</dbReference>
<dbReference type="Gene3D" id="3.80.10.10">
    <property type="entry name" value="Ribonuclease Inhibitor"/>
    <property type="match status" value="1"/>
</dbReference>
<sequence>MTPLRDTFSTLPAELLGEVFTAYASVFPDAPIVLGAVSRRVRSVAFSTPSVWSHLELGDRDDDSKKAALWFEQSKAHHVNVQINLSHSGRPQQHGVSETAEKTLAVSKTLQSHTDRITSFCVRSETPSQAQTTLAAIYSELAEANANVALRTLSINAATSSSSPSPATLKPFPCISTIVELDVNNIPITALLNVGLNTLRSLRISQSLVSTPMAVDDIVELIRLAPQLRRLDLDGRIADPTAGTSDLEQCFLPHLSVLHLRANNIIALLDHLILPSLRVLHLNDLDGRRANASVEMGTALHRLLVRMELGKGDVKKNGLRVLELTGIDADLGERAWQQCMQKMTLEVFTSHPPPPERGWETPAGFFSSVFGEDVVAEEEEPTRPGKAGFGFDFGF</sequence>
<name>A0AAW0DZR8_9AGAR</name>
<comment type="caution">
    <text evidence="1">The sequence shown here is derived from an EMBL/GenBank/DDBJ whole genome shotgun (WGS) entry which is preliminary data.</text>
</comment>
<reference evidence="1 2" key="1">
    <citation type="journal article" date="2024" name="J Genomics">
        <title>Draft genome sequencing and assembly of Favolaschia claudopus CIRM-BRFM 2984 isolated from oak limbs.</title>
        <authorList>
            <person name="Navarro D."/>
            <person name="Drula E."/>
            <person name="Chaduli D."/>
            <person name="Cazenave R."/>
            <person name="Ahrendt S."/>
            <person name="Wang J."/>
            <person name="Lipzen A."/>
            <person name="Daum C."/>
            <person name="Barry K."/>
            <person name="Grigoriev I.V."/>
            <person name="Favel A."/>
            <person name="Rosso M.N."/>
            <person name="Martin F."/>
        </authorList>
    </citation>
    <scope>NUCLEOTIDE SEQUENCE [LARGE SCALE GENOMIC DNA]</scope>
    <source>
        <strain evidence="1 2">CIRM-BRFM 2984</strain>
    </source>
</reference>